<accession>A0ABS9SLF1</accession>
<evidence type="ECO:0000313" key="2">
    <source>
        <dbReference type="Proteomes" id="UP001202248"/>
    </source>
</evidence>
<dbReference type="Gene3D" id="3.40.720.10">
    <property type="entry name" value="Alkaline Phosphatase, subunit A"/>
    <property type="match status" value="1"/>
</dbReference>
<sequence length="55" mass="5995">MQELFTGFIGSGPSFKNGVKVDHLALTDISTLISDILGLTFKSPTTELKKKILKD</sequence>
<proteinExistence type="predicted"/>
<dbReference type="EMBL" id="JAKWBL010000002">
    <property type="protein sequence ID" value="MCH5598984.1"/>
    <property type="molecule type" value="Genomic_DNA"/>
</dbReference>
<evidence type="ECO:0000313" key="1">
    <source>
        <dbReference type="EMBL" id="MCH5598984.1"/>
    </source>
</evidence>
<organism evidence="1 2">
    <name type="scientific">Niabella ginsengisoli</name>
    <dbReference type="NCBI Taxonomy" id="522298"/>
    <lineage>
        <taxon>Bacteria</taxon>
        <taxon>Pseudomonadati</taxon>
        <taxon>Bacteroidota</taxon>
        <taxon>Chitinophagia</taxon>
        <taxon>Chitinophagales</taxon>
        <taxon>Chitinophagaceae</taxon>
        <taxon>Niabella</taxon>
    </lineage>
</organism>
<comment type="caution">
    <text evidence="1">The sequence shown here is derived from an EMBL/GenBank/DDBJ whole genome shotgun (WGS) entry which is preliminary data.</text>
</comment>
<dbReference type="InterPro" id="IPR017850">
    <property type="entry name" value="Alkaline_phosphatase_core_sf"/>
</dbReference>
<dbReference type="Proteomes" id="UP001202248">
    <property type="component" value="Unassembled WGS sequence"/>
</dbReference>
<protein>
    <submittedName>
        <fullName evidence="1">Uncharacterized protein</fullName>
    </submittedName>
</protein>
<keyword evidence="2" id="KW-1185">Reference proteome</keyword>
<gene>
    <name evidence="1" type="ORF">MKP09_14255</name>
</gene>
<reference evidence="1 2" key="1">
    <citation type="submission" date="2022-02" db="EMBL/GenBank/DDBJ databases">
        <authorList>
            <person name="Min J."/>
        </authorList>
    </citation>
    <scope>NUCLEOTIDE SEQUENCE [LARGE SCALE GENOMIC DNA]</scope>
    <source>
        <strain evidence="1 2">GR10-1</strain>
    </source>
</reference>
<name>A0ABS9SLF1_9BACT</name>
<dbReference type="RefSeq" id="WP_240830645.1">
    <property type="nucleotide sequence ID" value="NZ_JAKWBL010000002.1"/>
</dbReference>